<evidence type="ECO:0000313" key="3">
    <source>
        <dbReference type="Proteomes" id="UP000009375"/>
    </source>
</evidence>
<feature type="transmembrane region" description="Helical" evidence="1">
    <location>
        <begin position="203"/>
        <end position="225"/>
    </location>
</feature>
<gene>
    <name evidence="2" type="ORF">BJBARM4_0608</name>
</gene>
<proteinExistence type="predicted"/>
<feature type="transmembrane region" description="Helical" evidence="1">
    <location>
        <begin position="119"/>
        <end position="145"/>
    </location>
</feature>
<keyword evidence="1" id="KW-1133">Transmembrane helix</keyword>
<sequence length="274" mass="31503">MQKEVKVIKRGNPSVKIYRKKKPWEFIPFKSNLGYTQNTQKKFKNFVSRFSLKEVEDIMLAWLALSFAFAVVIYPVENYIFFIYFLASFIVLGAAFIMHELMHKFVAQSYGYEAQFRMFPFFLILAVVMALLIGFVFALPGATIFEPDPHEPYTDPKGFTERYGKISLAGPTIDIVFGFVFLALFFLIYLFVGSNVTNLLTTFGYIVTGLGTFISFYLAAFNMLPLGSVSFIGLDGYKVWRWNKVYWAIFFVIPVIMTVLIYLNYIPILSVIGL</sequence>
<evidence type="ECO:0000313" key="2">
    <source>
        <dbReference type="EMBL" id="EEZ92776.1"/>
    </source>
</evidence>
<feature type="transmembrane region" description="Helical" evidence="1">
    <location>
        <begin position="58"/>
        <end position="74"/>
    </location>
</feature>
<dbReference type="AlphaFoldDB" id="D2EFT3"/>
<keyword evidence="1" id="KW-0472">Membrane</keyword>
<name>D2EFT3_PARA4</name>
<keyword evidence="1" id="KW-0812">Transmembrane</keyword>
<organism evidence="2 3">
    <name type="scientific">Candidatus Parvarchaeum acidiphilum ARMAN-4</name>
    <dbReference type="NCBI Taxonomy" id="662760"/>
    <lineage>
        <taxon>Archaea</taxon>
        <taxon>Candidatus Parvarchaeota</taxon>
        <taxon>Candidatus Parvarchaeum</taxon>
    </lineage>
</organism>
<dbReference type="InterPro" id="IPR052348">
    <property type="entry name" value="Metallopeptidase_M50B"/>
</dbReference>
<feature type="transmembrane region" description="Helical" evidence="1">
    <location>
        <begin position="245"/>
        <end position="265"/>
    </location>
</feature>
<feature type="transmembrane region" description="Helical" evidence="1">
    <location>
        <begin position="80"/>
        <end position="98"/>
    </location>
</feature>
<accession>D2EFT3</accession>
<dbReference type="CDD" id="cd05709">
    <property type="entry name" value="S2P-M50"/>
    <property type="match status" value="1"/>
</dbReference>
<dbReference type="EMBL" id="GG730049">
    <property type="protein sequence ID" value="EEZ92776.1"/>
    <property type="molecule type" value="Genomic_DNA"/>
</dbReference>
<dbReference type="PANTHER" id="PTHR35864:SF1">
    <property type="entry name" value="ZINC METALLOPROTEASE YWHC-RELATED"/>
    <property type="match status" value="1"/>
</dbReference>
<evidence type="ECO:0000256" key="1">
    <source>
        <dbReference type="SAM" id="Phobius"/>
    </source>
</evidence>
<dbReference type="PANTHER" id="PTHR35864">
    <property type="entry name" value="ZINC METALLOPROTEASE MJ0611-RELATED"/>
    <property type="match status" value="1"/>
</dbReference>
<reference evidence="2 3" key="1">
    <citation type="journal article" date="2010" name="Proc. Natl. Acad. Sci. U.S.A.">
        <title>Enigmatic, ultrasmall, uncultivated Archaea.</title>
        <authorList>
            <person name="Baker B.J."/>
            <person name="Comolli L.R."/>
            <person name="Dick G.J."/>
            <person name="Hauser L.J."/>
            <person name="Hyatt D."/>
            <person name="Dill B.D."/>
            <person name="Land M.L."/>
            <person name="Verberkmoes N.C."/>
            <person name="Hettich R.L."/>
            <person name="Banfield J.F."/>
        </authorList>
    </citation>
    <scope>NUCLEOTIDE SEQUENCE [LARGE SCALE GENOMIC DNA]</scope>
</reference>
<dbReference type="Proteomes" id="UP000009375">
    <property type="component" value="Unassembled WGS sequence"/>
</dbReference>
<feature type="transmembrane region" description="Helical" evidence="1">
    <location>
        <begin position="165"/>
        <end position="191"/>
    </location>
</feature>
<protein>
    <submittedName>
        <fullName evidence="2">Peptidase M50</fullName>
    </submittedName>
</protein>